<accession>A0A2W1G941</accession>
<keyword evidence="4" id="KW-1185">Reference proteome</keyword>
<evidence type="ECO:0000313" key="1">
    <source>
        <dbReference type="EMBL" id="KAF7578545.1"/>
    </source>
</evidence>
<evidence type="ECO:0000313" key="2">
    <source>
        <dbReference type="EMBL" id="KAI1517773.1"/>
    </source>
</evidence>
<sequence length="291" mass="32787">MAKEATNTAVPNPSNPSALKPRYEIRKLEPKHAPWAMAIVLHSHAFRNPVWGANWPDRVMAKWAKEMCTPCAYLVEYQIDSGLSYGVFDTEYKYKTAEAQKLGGKLYWDVDEDPSASVEKTQGREAEGNRLLEQMDFPLVSIVLSYDGFYPLDHHKMEPIVRAWPEFEVLYGTLAERDPRAPEDWQPTAPGQVLMRNATSTRQDYEGEGIMAATARWLQREAAAMGYRGVQIECLADAVTHVWSKGAQAPFKGTVVSEFDTETLETKEGKKPFAKAKQRVAKCWVDLEAAV</sequence>
<dbReference type="EMBL" id="NQIK02000001">
    <property type="protein sequence ID" value="KAF7578545.1"/>
    <property type="molecule type" value="Genomic_DNA"/>
</dbReference>
<reference evidence="4" key="4">
    <citation type="journal article" date="2022" name="Microb. Genom.">
        <title>A global pangenome for the wheat fungal pathogen Pyrenophora tritici-repentis and prediction of effector protein structural homology.</title>
        <authorList>
            <person name="Moolhuijzen P.M."/>
            <person name="See P.T."/>
            <person name="Shi G."/>
            <person name="Powell H.R."/>
            <person name="Cockram J."/>
            <person name="Jorgensen L.N."/>
            <person name="Benslimane H."/>
            <person name="Strelkov S.E."/>
            <person name="Turner J."/>
            <person name="Liu Z."/>
            <person name="Moffat C.S."/>
        </authorList>
    </citation>
    <scope>NUCLEOTIDE SEQUENCE [LARGE SCALE GENOMIC DNA]</scope>
</reference>
<dbReference type="Proteomes" id="UP000245464">
    <property type="component" value="Chromosome 1"/>
</dbReference>
<evidence type="ECO:0000313" key="3">
    <source>
        <dbReference type="Proteomes" id="UP000245464"/>
    </source>
</evidence>
<evidence type="ECO:0000313" key="4">
    <source>
        <dbReference type="Proteomes" id="UP000249757"/>
    </source>
</evidence>
<dbReference type="AlphaFoldDB" id="A0A2W1G941"/>
<dbReference type="Proteomes" id="UP000249757">
    <property type="component" value="Unassembled WGS sequence"/>
</dbReference>
<protein>
    <submittedName>
        <fullName evidence="1">Uncharacterized protein</fullName>
    </submittedName>
</protein>
<gene>
    <name evidence="2" type="ORF">Ptr86124_003074</name>
    <name evidence="1" type="ORF">PtrM4_027850</name>
</gene>
<proteinExistence type="predicted"/>
<dbReference type="Gene3D" id="3.40.630.30">
    <property type="match status" value="1"/>
</dbReference>
<reference evidence="2" key="3">
    <citation type="journal article" date="2022" name="bioRxiv">
        <title>A global pangenome for the wheat fungal pathogen Pyrenophora tritici-repentis and prediction of effector protein structural homology.</title>
        <authorList>
            <person name="Moolhuijzen P."/>
            <person name="See P.T."/>
            <person name="Shi G."/>
            <person name="Powell H.R."/>
            <person name="Cockram J."/>
            <person name="Jorgensen L.N."/>
            <person name="Benslimane H."/>
            <person name="Strelkov S.E."/>
            <person name="Turner J."/>
            <person name="Liu Z."/>
            <person name="Moffat C.S."/>
        </authorList>
    </citation>
    <scope>NUCLEOTIDE SEQUENCE</scope>
    <source>
        <strain evidence="2">86-124</strain>
    </source>
</reference>
<name>A0A2W1G941_9PLEO</name>
<dbReference type="OMA" id="GVFDKEY"/>
<reference evidence="2" key="2">
    <citation type="submission" date="2021-05" db="EMBL/GenBank/DDBJ databases">
        <authorList>
            <person name="Moolhuijzen P.M."/>
            <person name="Moffat C.S."/>
        </authorList>
    </citation>
    <scope>NUCLEOTIDE SEQUENCE</scope>
    <source>
        <strain evidence="2">86-124</strain>
    </source>
</reference>
<organism evidence="1 3">
    <name type="scientific">Pyrenophora tritici-repentis</name>
    <dbReference type="NCBI Taxonomy" id="45151"/>
    <lineage>
        <taxon>Eukaryota</taxon>
        <taxon>Fungi</taxon>
        <taxon>Dikarya</taxon>
        <taxon>Ascomycota</taxon>
        <taxon>Pezizomycotina</taxon>
        <taxon>Dothideomycetes</taxon>
        <taxon>Pleosporomycetidae</taxon>
        <taxon>Pleosporales</taxon>
        <taxon>Pleosporineae</taxon>
        <taxon>Pleosporaceae</taxon>
        <taxon>Pyrenophora</taxon>
    </lineage>
</organism>
<dbReference type="EMBL" id="NRDI02000003">
    <property type="protein sequence ID" value="KAI1517773.1"/>
    <property type="molecule type" value="Genomic_DNA"/>
</dbReference>
<dbReference type="OrthoDB" id="5169850at2759"/>
<reference evidence="1 3" key="1">
    <citation type="journal article" date="2018" name="BMC Genomics">
        <title>Comparative genomics of the wheat fungal pathogen Pyrenophora tritici-repentis reveals chromosomal variations and genome plasticity.</title>
        <authorList>
            <person name="Moolhuijzen P."/>
            <person name="See P.T."/>
            <person name="Hane J.K."/>
            <person name="Shi G."/>
            <person name="Liu Z."/>
            <person name="Oliver R.P."/>
            <person name="Moffat C.S."/>
        </authorList>
    </citation>
    <scope>NUCLEOTIDE SEQUENCE [LARGE SCALE GENOMIC DNA]</scope>
    <source>
        <strain evidence="1">M4</strain>
    </source>
</reference>
<comment type="caution">
    <text evidence="1">The sequence shown here is derived from an EMBL/GenBank/DDBJ whole genome shotgun (WGS) entry which is preliminary data.</text>
</comment>